<dbReference type="EMBL" id="VYKL01000022">
    <property type="protein sequence ID" value="KAA9022511.1"/>
    <property type="molecule type" value="Genomic_DNA"/>
</dbReference>
<dbReference type="Gene3D" id="3.90.1010.20">
    <property type="match status" value="1"/>
</dbReference>
<dbReference type="Proteomes" id="UP000326671">
    <property type="component" value="Unassembled WGS sequence"/>
</dbReference>
<comment type="caution">
    <text evidence="1">The sequence shown here is derived from an EMBL/GenBank/DDBJ whole genome shotgun (WGS) entry which is preliminary data.</text>
</comment>
<dbReference type="AlphaFoldDB" id="A0A5J5HPZ1"/>
<proteinExistence type="predicted"/>
<sequence>MKKLFPFVLALGLVGVFTGCSNDEAAKDTAKESKSSETASAETVSDDLKIGRVNNAPHGDKSFATTVVFMDGDKIIAASIDEYQFLSGEDIKGVPNSEGAFGQNYKDPKTVLASKMDNADFYSNMMAEKAGSTVPIDENIAAIEDYVTGKTVVELEEELKANEATPEKMIDAVSGATLADTYGYIKAFVEAAKAAK</sequence>
<gene>
    <name evidence="1" type="ORF">F4V44_14620</name>
</gene>
<organism evidence="1 2">
    <name type="scientific">Niallia endozanthoxylica</name>
    <dbReference type="NCBI Taxonomy" id="2036016"/>
    <lineage>
        <taxon>Bacteria</taxon>
        <taxon>Bacillati</taxon>
        <taxon>Bacillota</taxon>
        <taxon>Bacilli</taxon>
        <taxon>Bacillales</taxon>
        <taxon>Bacillaceae</taxon>
        <taxon>Niallia</taxon>
    </lineage>
</organism>
<dbReference type="OrthoDB" id="2604992at2"/>
<name>A0A5J5HPZ1_9BACI</name>
<dbReference type="RefSeq" id="WP_150440764.1">
    <property type="nucleotide sequence ID" value="NZ_VYKL01000022.1"/>
</dbReference>
<accession>A0A5J5HPZ1</accession>
<protein>
    <submittedName>
        <fullName evidence="1">Uncharacterized protein</fullName>
    </submittedName>
</protein>
<evidence type="ECO:0000313" key="2">
    <source>
        <dbReference type="Proteomes" id="UP000326671"/>
    </source>
</evidence>
<dbReference type="PROSITE" id="PS51257">
    <property type="entry name" value="PROKAR_LIPOPROTEIN"/>
    <property type="match status" value="1"/>
</dbReference>
<reference evidence="1 2" key="1">
    <citation type="submission" date="2019-09" db="EMBL/GenBank/DDBJ databases">
        <title>Whole genome sequences of isolates from the Mars Exploration Rovers.</title>
        <authorList>
            <person name="Seuylemezian A."/>
            <person name="Vaishampayan P."/>
        </authorList>
    </citation>
    <scope>NUCLEOTIDE SEQUENCE [LARGE SCALE GENOMIC DNA]</scope>
    <source>
        <strain evidence="1 2">MER_TA_151</strain>
    </source>
</reference>
<evidence type="ECO:0000313" key="1">
    <source>
        <dbReference type="EMBL" id="KAA9022511.1"/>
    </source>
</evidence>
<keyword evidence="2" id="KW-1185">Reference proteome</keyword>